<name>A0A1Y4M6M4_9FIRM</name>
<gene>
    <name evidence="2" type="ORF">B5F11_20175</name>
</gene>
<feature type="transmembrane region" description="Helical" evidence="1">
    <location>
        <begin position="6"/>
        <end position="30"/>
    </location>
</feature>
<evidence type="ECO:0000313" key="3">
    <source>
        <dbReference type="Proteomes" id="UP000196386"/>
    </source>
</evidence>
<organism evidence="2 3">
    <name type="scientific">Anaerotruncus colihominis</name>
    <dbReference type="NCBI Taxonomy" id="169435"/>
    <lineage>
        <taxon>Bacteria</taxon>
        <taxon>Bacillati</taxon>
        <taxon>Bacillota</taxon>
        <taxon>Clostridia</taxon>
        <taxon>Eubacteriales</taxon>
        <taxon>Oscillospiraceae</taxon>
        <taxon>Anaerotruncus</taxon>
    </lineage>
</organism>
<keyword evidence="1" id="KW-0472">Membrane</keyword>
<feature type="transmembrane region" description="Helical" evidence="1">
    <location>
        <begin position="72"/>
        <end position="91"/>
    </location>
</feature>
<protein>
    <submittedName>
        <fullName evidence="2">Uncharacterized protein</fullName>
    </submittedName>
</protein>
<dbReference type="EMBL" id="NFKP01000052">
    <property type="protein sequence ID" value="OUP64463.1"/>
    <property type="molecule type" value="Genomic_DNA"/>
</dbReference>
<reference evidence="3" key="1">
    <citation type="submission" date="2017-04" db="EMBL/GenBank/DDBJ databases">
        <title>Function of individual gut microbiota members based on whole genome sequencing of pure cultures obtained from chicken caecum.</title>
        <authorList>
            <person name="Medvecky M."/>
            <person name="Cejkova D."/>
            <person name="Polansky O."/>
            <person name="Karasova D."/>
            <person name="Kubasova T."/>
            <person name="Cizek A."/>
            <person name="Rychlik I."/>
        </authorList>
    </citation>
    <scope>NUCLEOTIDE SEQUENCE [LARGE SCALE GENOMIC DNA]</scope>
    <source>
        <strain evidence="3">An175</strain>
    </source>
</reference>
<keyword evidence="1" id="KW-1133">Transmembrane helix</keyword>
<comment type="caution">
    <text evidence="2">The sequence shown here is derived from an EMBL/GenBank/DDBJ whole genome shotgun (WGS) entry which is preliminary data.</text>
</comment>
<dbReference type="AlphaFoldDB" id="A0A1Y4M6M4"/>
<proteinExistence type="predicted"/>
<sequence length="251" mass="28182">MKQNAAGNFLVIFFLVELALVAVLSVLFFITDQMDLLLAWKIQKLSRIAIVGVLLFWAISKITVKSLKMKTVLSSASVISIGLFLCCIGGIMKNRAVIFFLIVGFALLIAIVNSLYNGDWKTGMLALYQLGIPVLAALVMFFGLRSNLRTNYKFKMLEVVEKIHAGEEYLIADIDHLERMLYSYEGEPGNEDVLFVDRSLMTADGYTGYIYSEDQEISVQGMKSMAGLYYVSNITHITGSWYRFSVPTPNY</sequence>
<dbReference type="RefSeq" id="WP_087303603.1">
    <property type="nucleotide sequence ID" value="NZ_JBCLRJ010000035.1"/>
</dbReference>
<evidence type="ECO:0000256" key="1">
    <source>
        <dbReference type="SAM" id="Phobius"/>
    </source>
</evidence>
<dbReference type="Proteomes" id="UP000196386">
    <property type="component" value="Unassembled WGS sequence"/>
</dbReference>
<feature type="transmembrane region" description="Helical" evidence="1">
    <location>
        <begin position="122"/>
        <end position="144"/>
    </location>
</feature>
<feature type="transmembrane region" description="Helical" evidence="1">
    <location>
        <begin position="98"/>
        <end position="116"/>
    </location>
</feature>
<feature type="transmembrane region" description="Helical" evidence="1">
    <location>
        <begin position="42"/>
        <end position="60"/>
    </location>
</feature>
<accession>A0A1Y4M6M4</accession>
<evidence type="ECO:0000313" key="2">
    <source>
        <dbReference type="EMBL" id="OUP64463.1"/>
    </source>
</evidence>
<keyword evidence="1" id="KW-0812">Transmembrane</keyword>